<keyword evidence="6" id="KW-0227">DNA damage</keyword>
<comment type="similarity">
    <text evidence="3">Belongs to the SMC family. SMC6 subfamily.</text>
</comment>
<keyword evidence="19" id="KW-1185">Reference proteome</keyword>
<evidence type="ECO:0000256" key="6">
    <source>
        <dbReference type="ARBA" id="ARBA00022763"/>
    </source>
</evidence>
<evidence type="ECO:0000256" key="11">
    <source>
        <dbReference type="ARBA" id="ARBA00023242"/>
    </source>
</evidence>
<reference evidence="18" key="2">
    <citation type="submission" date="2025-09" db="UniProtKB">
        <authorList>
            <consortium name="Ensembl"/>
        </authorList>
    </citation>
    <scope>IDENTIFICATION</scope>
</reference>
<evidence type="ECO:0000256" key="3">
    <source>
        <dbReference type="ARBA" id="ARBA00006793"/>
    </source>
</evidence>
<keyword evidence="5" id="KW-0547">Nucleotide-binding</keyword>
<dbReference type="GeneTree" id="ENSGT00550000074816"/>
<dbReference type="STRING" id="109280.ENSHCOP00000007176"/>
<organism evidence="18 19">
    <name type="scientific">Hippocampus comes</name>
    <name type="common">Tiger tail seahorse</name>
    <dbReference type="NCBI Taxonomy" id="109280"/>
    <lineage>
        <taxon>Eukaryota</taxon>
        <taxon>Metazoa</taxon>
        <taxon>Chordata</taxon>
        <taxon>Craniata</taxon>
        <taxon>Vertebrata</taxon>
        <taxon>Euteleostomi</taxon>
        <taxon>Actinopterygii</taxon>
        <taxon>Neopterygii</taxon>
        <taxon>Teleostei</taxon>
        <taxon>Neoteleostei</taxon>
        <taxon>Acanthomorphata</taxon>
        <taxon>Syngnathiaria</taxon>
        <taxon>Syngnathiformes</taxon>
        <taxon>Syngnathoidei</taxon>
        <taxon>Syngnathidae</taxon>
        <taxon>Hippocampus</taxon>
    </lineage>
</organism>
<comment type="subunit">
    <text evidence="13">Forms a heterodimer with smc5. Component of the SMC5-SMC6 complex which consists at least of smc5, smc6, nsmce2, nsmce1 and nsmce4a.</text>
</comment>
<dbReference type="Gene3D" id="1.10.287.1490">
    <property type="match status" value="1"/>
</dbReference>
<dbReference type="FunFam" id="3.40.50.300:FF:000959">
    <property type="entry name" value="structural maintenance of chromosomes protein 6"/>
    <property type="match status" value="1"/>
</dbReference>
<dbReference type="GO" id="GO:0005524">
    <property type="term" value="F:ATP binding"/>
    <property type="evidence" value="ECO:0007669"/>
    <property type="project" value="UniProtKB-KW"/>
</dbReference>
<keyword evidence="10" id="KW-0234">DNA repair</keyword>
<evidence type="ECO:0000256" key="2">
    <source>
        <dbReference type="ARBA" id="ARBA00004286"/>
    </source>
</evidence>
<evidence type="ECO:0000256" key="16">
    <source>
        <dbReference type="SAM" id="MobiDB-lite"/>
    </source>
</evidence>
<evidence type="ECO:0000256" key="4">
    <source>
        <dbReference type="ARBA" id="ARBA00022454"/>
    </source>
</evidence>
<keyword evidence="7" id="KW-0067">ATP-binding</keyword>
<evidence type="ECO:0000256" key="7">
    <source>
        <dbReference type="ARBA" id="ARBA00022840"/>
    </source>
</evidence>
<evidence type="ECO:0000256" key="8">
    <source>
        <dbReference type="ARBA" id="ARBA00023054"/>
    </source>
</evidence>
<dbReference type="AlphaFoldDB" id="A0A3Q2Y2T5"/>
<feature type="region of interest" description="Disordered" evidence="16">
    <location>
        <begin position="1"/>
        <end position="46"/>
    </location>
</feature>
<keyword evidence="9" id="KW-0233">DNA recombination</keyword>
<keyword evidence="8 15" id="KW-0175">Coiled coil</keyword>
<dbReference type="GO" id="GO:0003684">
    <property type="term" value="F:damaged DNA binding"/>
    <property type="evidence" value="ECO:0007669"/>
    <property type="project" value="TreeGrafter"/>
</dbReference>
<feature type="coiled-coil region" evidence="15">
    <location>
        <begin position="665"/>
        <end position="916"/>
    </location>
</feature>
<sequence>MKKRKSSPVNFTPHKRLASEPHDENENEDEEGESRRCTQEQSVGEVPSDAGIVESITLKNFMCHSFLGPITFGSNINFVVGRNGSGKSAILTALIVSLGGNAQATSRGSSLKSFVKEGESSADVSITLHNQGKDAYKPELYGPSIIIDLRLTHDGVRTYKLKSQSGQIISSKKEELASILDNFNIQVNNPVSVLTQEMSKYFLHSKGEADKYKFFMKATQLEQMREDFVHIKATKHMTEDKVAQHGEYLKELKQKYMEREDRYKNLSSTDEMRTKLEELQKQMAWALVMEMEKELEPMKEKLQANQQSTQKYDDKVNEWKNKVKEAEMQSKQIQEQLEGVTQQAQELEPKCAELKAEAQRHDSLLKSSEVAVHRCQVNLRDLEKDKAQLSSKINDLRLSINQATGSARQAKAESMQRIQCHLEDLNHRMSTLDQQIGQYQHARTSANEEHGKLRQEYDTLKGSMEARSRSLRMMEGSRSNQLRRFGEHMPALLSAIQDAHKQGRFKHKPRGPLGYLFKLKDPQQALAIEVCLQSLLQTFTCDNYDDEKVLKGLMAKVLPSGRRPPIITSKFLPRVHDTRRRAVNHPDYPSVLQTLEIDDPVVANCLIDQRGIENILLIKNRAEACRVMMSGHPPPNCYQAFSKDGDQVFTNRCYAAEQTRANCLSGDVEEEIRHLQRELETQKAQAASLHQQMKRLDDDIKLNESLEKKAHAEIKNVKDKATKYRLELSDLQNLEEPQLEDLKPLEEDLQEIVAKISNKIRKCEEEKARTSELKENYEKAEQEYQRHKERINIIAEELDVVKEELIKVEQAVMKCKHNKKYYDDKRNSHLQSIQELEATLQNKEQEVQVSISKAREIWPERLEVERNARSLDTEISRLKVKITTQQEQEGDREEIIREYRDALAKYKNTAQQMKNLNLFIKSLDRVMNRRLKVFGDLRRFLSARCQYYFSSMLAQRGYTGTMNFDHKNETLTISVQPGKGSEHDWVNMRSLSGGERSFSTVCFVLSLWAITEAPFRCLDEFDVYMDMVNRRISMDMMLQVADGQRYRQFIFLTPQSMSSLPETDLLTILRLKDPQRGQENQEEDKS</sequence>
<reference evidence="18" key="1">
    <citation type="submission" date="2025-08" db="UniProtKB">
        <authorList>
            <consortium name="Ensembl"/>
        </authorList>
    </citation>
    <scope>IDENTIFICATION</scope>
</reference>
<dbReference type="Pfam" id="PF02463">
    <property type="entry name" value="SMC_N"/>
    <property type="match status" value="1"/>
</dbReference>
<evidence type="ECO:0000313" key="18">
    <source>
        <dbReference type="Ensembl" id="ENSHCOP00000007176.1"/>
    </source>
</evidence>
<dbReference type="Gene3D" id="3.40.50.300">
    <property type="entry name" value="P-loop containing nucleotide triphosphate hydrolases"/>
    <property type="match status" value="2"/>
</dbReference>
<evidence type="ECO:0000256" key="10">
    <source>
        <dbReference type="ARBA" id="ARBA00023204"/>
    </source>
</evidence>
<evidence type="ECO:0000256" key="12">
    <source>
        <dbReference type="ARBA" id="ARBA00053909"/>
    </source>
</evidence>
<evidence type="ECO:0000259" key="17">
    <source>
        <dbReference type="Pfam" id="PF02463"/>
    </source>
</evidence>
<dbReference type="RefSeq" id="XP_019745400.1">
    <property type="nucleotide sequence ID" value="XM_019889841.1"/>
</dbReference>
<evidence type="ECO:0000256" key="15">
    <source>
        <dbReference type="SAM" id="Coils"/>
    </source>
</evidence>
<dbReference type="GO" id="GO:0030915">
    <property type="term" value="C:Smc5-Smc6 complex"/>
    <property type="evidence" value="ECO:0007669"/>
    <property type="project" value="TreeGrafter"/>
</dbReference>
<dbReference type="Ensembl" id="ENSHCOT00000002447.1">
    <property type="protein sequence ID" value="ENSHCOP00000007176.1"/>
    <property type="gene ID" value="ENSHCOG00000009107.1"/>
</dbReference>
<evidence type="ECO:0000256" key="13">
    <source>
        <dbReference type="ARBA" id="ARBA00064605"/>
    </source>
</evidence>
<dbReference type="GO" id="GO:0005634">
    <property type="term" value="C:nucleus"/>
    <property type="evidence" value="ECO:0007669"/>
    <property type="project" value="UniProtKB-SubCell"/>
</dbReference>
<dbReference type="OrthoDB" id="10072614at2759"/>
<dbReference type="InterPro" id="IPR003395">
    <property type="entry name" value="RecF/RecN/SMC_N"/>
</dbReference>
<dbReference type="OMA" id="MCHDHFY"/>
<feature type="coiled-coil region" evidence="15">
    <location>
        <begin position="309"/>
        <end position="442"/>
    </location>
</feature>
<evidence type="ECO:0000256" key="1">
    <source>
        <dbReference type="ARBA" id="ARBA00004123"/>
    </source>
</evidence>
<dbReference type="GeneID" id="109527755"/>
<dbReference type="PANTHER" id="PTHR19306:SF7">
    <property type="entry name" value="SI:DKEY-119F1.1"/>
    <property type="match status" value="1"/>
</dbReference>
<comment type="function">
    <text evidence="12">Core component of the SMC5-SMC6 complex, a complex involved in repair of DNA double-strand breaks by homologous recombination. The complex may promote sister chromatid homologous recombination by recruiting the SMC1-SMC3 cohesin complex to double-strand breaks. The complex is required for telomere maintenance via recombination and mediates sumoylation of shelterin complex (telosome) components.</text>
</comment>
<evidence type="ECO:0000256" key="9">
    <source>
        <dbReference type="ARBA" id="ARBA00023172"/>
    </source>
</evidence>
<dbReference type="GO" id="GO:0003697">
    <property type="term" value="F:single-stranded DNA binding"/>
    <property type="evidence" value="ECO:0007669"/>
    <property type="project" value="TreeGrafter"/>
</dbReference>
<keyword evidence="4" id="KW-0158">Chromosome</keyword>
<keyword evidence="11" id="KW-0539">Nucleus</keyword>
<proteinExistence type="inferred from homology"/>
<accession>A0A3Q2Y2T5</accession>
<feature type="domain" description="RecF/RecN/SMC N-terminal" evidence="17">
    <location>
        <begin position="54"/>
        <end position="1053"/>
    </location>
</feature>
<evidence type="ECO:0000256" key="5">
    <source>
        <dbReference type="ARBA" id="ARBA00022741"/>
    </source>
</evidence>
<dbReference type="KEGG" id="hcq:109527755"/>
<dbReference type="GO" id="GO:0035861">
    <property type="term" value="C:site of double-strand break"/>
    <property type="evidence" value="ECO:0007669"/>
    <property type="project" value="TreeGrafter"/>
</dbReference>
<dbReference type="Proteomes" id="UP000264820">
    <property type="component" value="Unplaced"/>
</dbReference>
<dbReference type="GO" id="GO:0000724">
    <property type="term" value="P:double-strand break repair via homologous recombination"/>
    <property type="evidence" value="ECO:0007669"/>
    <property type="project" value="TreeGrafter"/>
</dbReference>
<dbReference type="FunFam" id="3.40.50.300:FF:003232">
    <property type="entry name" value="Structural maintenance of chromosomes 6, gene 1"/>
    <property type="match status" value="1"/>
</dbReference>
<protein>
    <recommendedName>
        <fullName evidence="14">Structural maintenance of chromosomes protein 6</fullName>
    </recommendedName>
</protein>
<dbReference type="InterPro" id="IPR027417">
    <property type="entry name" value="P-loop_NTPase"/>
</dbReference>
<comment type="subcellular location">
    <subcellularLocation>
        <location evidence="2">Chromosome</location>
    </subcellularLocation>
    <subcellularLocation>
        <location evidence="1">Nucleus</location>
    </subcellularLocation>
</comment>
<evidence type="ECO:0000313" key="19">
    <source>
        <dbReference type="Proteomes" id="UP000264820"/>
    </source>
</evidence>
<dbReference type="SUPFAM" id="SSF52540">
    <property type="entry name" value="P-loop containing nucleoside triphosphate hydrolases"/>
    <property type="match status" value="2"/>
</dbReference>
<evidence type="ECO:0000256" key="14">
    <source>
        <dbReference type="ARBA" id="ARBA00069480"/>
    </source>
</evidence>
<dbReference type="PANTHER" id="PTHR19306">
    <property type="entry name" value="STRUCTURAL MAINTENANCE OF CHROMOSOMES 5,6 SMC5, SMC6"/>
    <property type="match status" value="1"/>
</dbReference>
<name>A0A3Q2Y2T5_HIPCM</name>